<dbReference type="Proteomes" id="UP000634136">
    <property type="component" value="Unassembled WGS sequence"/>
</dbReference>
<evidence type="ECO:0000313" key="2">
    <source>
        <dbReference type="EMBL" id="KAF7813237.1"/>
    </source>
</evidence>
<proteinExistence type="predicted"/>
<feature type="region of interest" description="Disordered" evidence="1">
    <location>
        <begin position="62"/>
        <end position="100"/>
    </location>
</feature>
<evidence type="ECO:0000256" key="1">
    <source>
        <dbReference type="SAM" id="MobiDB-lite"/>
    </source>
</evidence>
<gene>
    <name evidence="2" type="ORF">G2W53_034213</name>
</gene>
<feature type="region of interest" description="Disordered" evidence="1">
    <location>
        <begin position="1"/>
        <end position="20"/>
    </location>
</feature>
<name>A0A834T1I2_9FABA</name>
<organism evidence="2 3">
    <name type="scientific">Senna tora</name>
    <dbReference type="NCBI Taxonomy" id="362788"/>
    <lineage>
        <taxon>Eukaryota</taxon>
        <taxon>Viridiplantae</taxon>
        <taxon>Streptophyta</taxon>
        <taxon>Embryophyta</taxon>
        <taxon>Tracheophyta</taxon>
        <taxon>Spermatophyta</taxon>
        <taxon>Magnoliopsida</taxon>
        <taxon>eudicotyledons</taxon>
        <taxon>Gunneridae</taxon>
        <taxon>Pentapetalae</taxon>
        <taxon>rosids</taxon>
        <taxon>fabids</taxon>
        <taxon>Fabales</taxon>
        <taxon>Fabaceae</taxon>
        <taxon>Caesalpinioideae</taxon>
        <taxon>Cassia clade</taxon>
        <taxon>Senna</taxon>
    </lineage>
</organism>
<feature type="compositionally biased region" description="Low complexity" evidence="1">
    <location>
        <begin position="62"/>
        <end position="77"/>
    </location>
</feature>
<accession>A0A834T1I2</accession>
<dbReference type="EMBL" id="JAAIUW010000010">
    <property type="protein sequence ID" value="KAF7813237.1"/>
    <property type="molecule type" value="Genomic_DNA"/>
</dbReference>
<protein>
    <submittedName>
        <fullName evidence="2">Uncharacterized protein</fullName>
    </submittedName>
</protein>
<dbReference type="AlphaFoldDB" id="A0A834T1I2"/>
<comment type="caution">
    <text evidence="2">The sequence shown here is derived from an EMBL/GenBank/DDBJ whole genome shotgun (WGS) entry which is preliminary data.</text>
</comment>
<evidence type="ECO:0000313" key="3">
    <source>
        <dbReference type="Proteomes" id="UP000634136"/>
    </source>
</evidence>
<sequence>MVDFESGPPAASLQVSNGSSPRLTVTATTQQFVVCPPSSDGPSTTASAVRVRLTRVTTLTVCTRRPPFSRSQSSRSRPASELHHKIRRRPEPPSIKSAKS</sequence>
<keyword evidence="3" id="KW-1185">Reference proteome</keyword>
<reference evidence="2" key="1">
    <citation type="submission" date="2020-09" db="EMBL/GenBank/DDBJ databases">
        <title>Genome-Enabled Discovery of Anthraquinone Biosynthesis in Senna tora.</title>
        <authorList>
            <person name="Kang S.-H."/>
            <person name="Pandey R.P."/>
            <person name="Lee C.-M."/>
            <person name="Sim J.-S."/>
            <person name="Jeong J.-T."/>
            <person name="Choi B.-S."/>
            <person name="Jung M."/>
            <person name="Ginzburg D."/>
            <person name="Zhao K."/>
            <person name="Won S.Y."/>
            <person name="Oh T.-J."/>
            <person name="Yu Y."/>
            <person name="Kim N.-H."/>
            <person name="Lee O.R."/>
            <person name="Lee T.-H."/>
            <person name="Bashyal P."/>
            <person name="Kim T.-S."/>
            <person name="Lee W.-H."/>
            <person name="Kawkins C."/>
            <person name="Kim C.-K."/>
            <person name="Kim J.S."/>
            <person name="Ahn B.O."/>
            <person name="Rhee S.Y."/>
            <person name="Sohng J.K."/>
        </authorList>
    </citation>
    <scope>NUCLEOTIDE SEQUENCE</scope>
    <source>
        <tissue evidence="2">Leaf</tissue>
    </source>
</reference>